<gene>
    <name evidence="2" type="ORF">SAMN04487968_1179</name>
</gene>
<dbReference type="SUPFAM" id="SSF109604">
    <property type="entry name" value="HD-domain/PDEase-like"/>
    <property type="match status" value="1"/>
</dbReference>
<dbReference type="AlphaFoldDB" id="A0A1I1NGG1"/>
<dbReference type="Gene3D" id="1.10.3210.10">
    <property type="entry name" value="Hypothetical protein af1432"/>
    <property type="match status" value="1"/>
</dbReference>
<evidence type="ECO:0000313" key="3">
    <source>
        <dbReference type="Proteomes" id="UP000198832"/>
    </source>
</evidence>
<dbReference type="Proteomes" id="UP000198832">
    <property type="component" value="Unassembled WGS sequence"/>
</dbReference>
<sequence>MGRRAAAIGPAVVGDQAPTLVLAALLHDIGYAPELAATGFHPLDGARFVRDEGRPDVASLIAHHTGARNEARLRGVAELDDEFPFEDSLIQRALTFCDLTTTPDGRPTNVSDRVVEIVRRYGDDHVVSQGVQAGLVEFLGIEREIDTILSGSPASIR</sequence>
<dbReference type="EMBL" id="FOLB01000017">
    <property type="protein sequence ID" value="SFC96617.1"/>
    <property type="molecule type" value="Genomic_DNA"/>
</dbReference>
<proteinExistence type="predicted"/>
<evidence type="ECO:0000259" key="1">
    <source>
        <dbReference type="Pfam" id="PF01966"/>
    </source>
</evidence>
<feature type="domain" description="HD" evidence="1">
    <location>
        <begin position="19"/>
        <end position="75"/>
    </location>
</feature>
<dbReference type="Pfam" id="PF01966">
    <property type="entry name" value="HD"/>
    <property type="match status" value="1"/>
</dbReference>
<protein>
    <submittedName>
        <fullName evidence="2">HD domain-containing protein</fullName>
    </submittedName>
</protein>
<accession>A0A1I1NGG1</accession>
<evidence type="ECO:0000313" key="2">
    <source>
        <dbReference type="EMBL" id="SFC96617.1"/>
    </source>
</evidence>
<keyword evidence="3" id="KW-1185">Reference proteome</keyword>
<organism evidence="2 3">
    <name type="scientific">Nocardioides terrae</name>
    <dbReference type="NCBI Taxonomy" id="574651"/>
    <lineage>
        <taxon>Bacteria</taxon>
        <taxon>Bacillati</taxon>
        <taxon>Actinomycetota</taxon>
        <taxon>Actinomycetes</taxon>
        <taxon>Propionibacteriales</taxon>
        <taxon>Nocardioidaceae</taxon>
        <taxon>Nocardioides</taxon>
    </lineage>
</organism>
<dbReference type="STRING" id="574651.SAMN04487968_1179"/>
<dbReference type="InterPro" id="IPR006674">
    <property type="entry name" value="HD_domain"/>
</dbReference>
<reference evidence="2 3" key="1">
    <citation type="submission" date="2016-10" db="EMBL/GenBank/DDBJ databases">
        <authorList>
            <person name="de Groot N.N."/>
        </authorList>
    </citation>
    <scope>NUCLEOTIDE SEQUENCE [LARGE SCALE GENOMIC DNA]</scope>
    <source>
        <strain evidence="2 3">CGMCC 1.7056</strain>
    </source>
</reference>
<name>A0A1I1NGG1_9ACTN</name>